<name>A0A8J7F8Q7_9GAMM</name>
<dbReference type="PANTHER" id="PTHR30458:SF0">
    <property type="entry name" value="1,2-PHENYLACETYL-COA EPOXIDASE, SUBUNIT C"/>
    <property type="match status" value="1"/>
</dbReference>
<dbReference type="EMBL" id="JADEYS010000002">
    <property type="protein sequence ID" value="MBE9396272.1"/>
    <property type="molecule type" value="Genomic_DNA"/>
</dbReference>
<sequence length="256" mass="28530">MAMDDKKLIERIANGEKIQAGEEISSGYRAELMRLMVVFVDSELAGAAGFAEQINEGPGLRERQVAAQIVADKFDHAEKVLTLLKEFGIDNRLYIASHAWEARLSRYLDLGNRRVGGDKRLNVFHYPLQGWTDALVMNALMAAASGIQLKELRNASYAPLADAMREIAEGESRHAELGERGLQDLIDRNGTDAAQVAVEYWYPKVAATFGRADSQHNDRFRAYGLITKTNDQRLNEWEGLVNDVLTRLGLNVPEVA</sequence>
<dbReference type="InterPro" id="IPR052703">
    <property type="entry name" value="Aromatic_CoA_ox/epox"/>
</dbReference>
<dbReference type="GO" id="GO:0005829">
    <property type="term" value="C:cytosol"/>
    <property type="evidence" value="ECO:0007669"/>
    <property type="project" value="TreeGrafter"/>
</dbReference>
<organism evidence="1 2">
    <name type="scientific">Pontibacterium sinense</name>
    <dbReference type="NCBI Taxonomy" id="2781979"/>
    <lineage>
        <taxon>Bacteria</taxon>
        <taxon>Pseudomonadati</taxon>
        <taxon>Pseudomonadota</taxon>
        <taxon>Gammaproteobacteria</taxon>
        <taxon>Oceanospirillales</taxon>
        <taxon>Oceanospirillaceae</taxon>
        <taxon>Pontibacterium</taxon>
    </lineage>
</organism>
<dbReference type="AlphaFoldDB" id="A0A8J7F8Q7"/>
<keyword evidence="2" id="KW-1185">Reference proteome</keyword>
<dbReference type="Gene3D" id="1.20.1260.10">
    <property type="match status" value="1"/>
</dbReference>
<gene>
    <name evidence="1" type="ORF">IOQ59_03230</name>
</gene>
<dbReference type="Proteomes" id="UP000640333">
    <property type="component" value="Unassembled WGS sequence"/>
</dbReference>
<evidence type="ECO:0000313" key="1">
    <source>
        <dbReference type="EMBL" id="MBE9396272.1"/>
    </source>
</evidence>
<reference evidence="1" key="1">
    <citation type="submission" date="2020-10" db="EMBL/GenBank/DDBJ databases">
        <title>Bacterium isolated from coastal waters sediment.</title>
        <authorList>
            <person name="Chen R.-J."/>
            <person name="Lu D.-C."/>
            <person name="Zhu K.-L."/>
            <person name="Du Z.-J."/>
        </authorList>
    </citation>
    <scope>NUCLEOTIDE SEQUENCE</scope>
    <source>
        <strain evidence="1">N1Y112</strain>
    </source>
</reference>
<dbReference type="InterPro" id="IPR012347">
    <property type="entry name" value="Ferritin-like"/>
</dbReference>
<dbReference type="SUPFAM" id="SSF47240">
    <property type="entry name" value="Ferritin-like"/>
    <property type="match status" value="1"/>
</dbReference>
<dbReference type="InterPro" id="IPR009078">
    <property type="entry name" value="Ferritin-like_SF"/>
</dbReference>
<evidence type="ECO:0000313" key="2">
    <source>
        <dbReference type="Proteomes" id="UP000640333"/>
    </source>
</evidence>
<accession>A0A8J7F8Q7</accession>
<dbReference type="PANTHER" id="PTHR30458">
    <property type="entry name" value="PHENYLACETIC ACID DEGRADATION PROTEIN PAA"/>
    <property type="match status" value="1"/>
</dbReference>
<comment type="caution">
    <text evidence="1">The sequence shown here is derived from an EMBL/GenBank/DDBJ whole genome shotgun (WGS) entry which is preliminary data.</text>
</comment>
<dbReference type="GO" id="GO:0010124">
    <property type="term" value="P:phenylacetate catabolic process"/>
    <property type="evidence" value="ECO:0007669"/>
    <property type="project" value="InterPro"/>
</dbReference>
<protein>
    <submittedName>
        <fullName evidence="1">Phenylacetate-CoA oxygenase subunit PaaI</fullName>
    </submittedName>
</protein>
<dbReference type="InterPro" id="IPR007814">
    <property type="entry name" value="PaaA_PaaC"/>
</dbReference>
<proteinExistence type="predicted"/>
<dbReference type="Pfam" id="PF05138">
    <property type="entry name" value="PaaA_PaaC"/>
    <property type="match status" value="1"/>
</dbReference>